<keyword evidence="6" id="KW-0031">Aminopeptidase</keyword>
<sequence>MSVKPFKVDISDAELIHLSKKLALTRLPISLNNAQWPETNGVTVRKMAEILSHWQNAYSWRDEEAKINASLPQYTTRISVKDFAPLDIHFVHSNPSSSDSKPTIPLLFIHGWPGSFIEVMKILPTLNDNGFNVVAPSLPGYGFSSYPDKAGFKHDHHAEVFHKLMHDVLGYKNGYVVQGGDWGHYIARCMGILYPEHCRAVHLNMFVMPEPPDLASKVEYTPFERVLLERADWFRNTQCAYGMIQSTKPLTLAIALHDSPLGMLAWMADKLFCWTDEYPWTPTEIITWTLLHYFPGPATGFDMYRQQPGNECLEDGLAAREYCKVPTAVSAFPKELEVRPASWCKKRVNLAQWVGHEDGGGHFAAWERPKVLAEEMAQFYRGVWQ</sequence>
<dbReference type="PANTHER" id="PTHR21661">
    <property type="entry name" value="EPOXIDE HYDROLASE 1-RELATED"/>
    <property type="match status" value="1"/>
</dbReference>
<accession>A0AA43QLJ4</accession>
<dbReference type="EMBL" id="JAPUFD010000008">
    <property type="protein sequence ID" value="MDI1488682.1"/>
    <property type="molecule type" value="Genomic_DNA"/>
</dbReference>
<evidence type="ECO:0000256" key="4">
    <source>
        <dbReference type="PIRSR" id="PIRSR001112-1"/>
    </source>
</evidence>
<reference evidence="6" key="1">
    <citation type="journal article" date="2023" name="Genome Biol. Evol.">
        <title>First Whole Genome Sequence and Flow Cytometry Genome Size Data for the Lichen-Forming Fungus Ramalina farinacea (Ascomycota).</title>
        <authorList>
            <person name="Llewellyn T."/>
            <person name="Mian S."/>
            <person name="Hill R."/>
            <person name="Leitch I.J."/>
            <person name="Gaya E."/>
        </authorList>
    </citation>
    <scope>NUCLEOTIDE SEQUENCE</scope>
    <source>
        <strain evidence="6">LIQ254RAFAR</strain>
    </source>
</reference>
<feature type="active site" description="Proton acceptor" evidence="4">
    <location>
        <position position="362"/>
    </location>
</feature>
<gene>
    <name evidence="6" type="primary">GPI2_2</name>
    <name evidence="6" type="ORF">OHK93_007958</name>
</gene>
<dbReference type="SUPFAM" id="SSF53474">
    <property type="entry name" value="alpha/beta-Hydrolases"/>
    <property type="match status" value="1"/>
</dbReference>
<dbReference type="PANTHER" id="PTHR21661:SF35">
    <property type="entry name" value="EPOXIDE HYDROLASE"/>
    <property type="match status" value="1"/>
</dbReference>
<keyword evidence="3 6" id="KW-0378">Hydrolase</keyword>
<evidence type="ECO:0000256" key="1">
    <source>
        <dbReference type="ARBA" id="ARBA00010088"/>
    </source>
</evidence>
<dbReference type="PRINTS" id="PR00412">
    <property type="entry name" value="EPOXHYDRLASE"/>
</dbReference>
<proteinExistence type="inferred from homology"/>
<dbReference type="PIRSF" id="PIRSF001112">
    <property type="entry name" value="Epoxide_hydrolase"/>
    <property type="match status" value="1"/>
</dbReference>
<evidence type="ECO:0000259" key="5">
    <source>
        <dbReference type="Pfam" id="PF06441"/>
    </source>
</evidence>
<keyword evidence="2" id="KW-0058">Aromatic hydrocarbons catabolism</keyword>
<dbReference type="GO" id="GO:0097176">
    <property type="term" value="P:epoxide metabolic process"/>
    <property type="evidence" value="ECO:0007669"/>
    <property type="project" value="TreeGrafter"/>
</dbReference>
<keyword evidence="7" id="KW-1185">Reference proteome</keyword>
<comment type="caution">
    <text evidence="6">The sequence shown here is derived from an EMBL/GenBank/DDBJ whole genome shotgun (WGS) entry which is preliminary data.</text>
</comment>
<dbReference type="InterPro" id="IPR029058">
    <property type="entry name" value="AB_hydrolase_fold"/>
</dbReference>
<dbReference type="InterPro" id="IPR016292">
    <property type="entry name" value="Epoxide_hydrolase"/>
</dbReference>
<dbReference type="EC" id="3.4.11.19" evidence="6"/>
<name>A0AA43QLJ4_9LECA</name>
<dbReference type="Gene3D" id="3.40.50.1820">
    <property type="entry name" value="alpha/beta hydrolase"/>
    <property type="match status" value="1"/>
</dbReference>
<feature type="active site" description="Nucleophile" evidence="4">
    <location>
        <position position="181"/>
    </location>
</feature>
<dbReference type="InterPro" id="IPR000639">
    <property type="entry name" value="Epox_hydrolase-like"/>
</dbReference>
<dbReference type="InterPro" id="IPR010497">
    <property type="entry name" value="Epoxide_hydro_N"/>
</dbReference>
<evidence type="ECO:0000313" key="6">
    <source>
        <dbReference type="EMBL" id="MDI1488682.1"/>
    </source>
</evidence>
<evidence type="ECO:0000256" key="3">
    <source>
        <dbReference type="ARBA" id="ARBA00022801"/>
    </source>
</evidence>
<evidence type="ECO:0000313" key="7">
    <source>
        <dbReference type="Proteomes" id="UP001161017"/>
    </source>
</evidence>
<dbReference type="GO" id="GO:0004177">
    <property type="term" value="F:aminopeptidase activity"/>
    <property type="evidence" value="ECO:0007669"/>
    <property type="project" value="UniProtKB-KW"/>
</dbReference>
<feature type="active site" description="Proton donor" evidence="4">
    <location>
        <position position="304"/>
    </location>
</feature>
<organism evidence="6 7">
    <name type="scientific">Ramalina farinacea</name>
    <dbReference type="NCBI Taxonomy" id="258253"/>
    <lineage>
        <taxon>Eukaryota</taxon>
        <taxon>Fungi</taxon>
        <taxon>Dikarya</taxon>
        <taxon>Ascomycota</taxon>
        <taxon>Pezizomycotina</taxon>
        <taxon>Lecanoromycetes</taxon>
        <taxon>OSLEUM clade</taxon>
        <taxon>Lecanoromycetidae</taxon>
        <taxon>Lecanorales</taxon>
        <taxon>Lecanorineae</taxon>
        <taxon>Ramalinaceae</taxon>
        <taxon>Ramalina</taxon>
    </lineage>
</organism>
<dbReference type="GO" id="GO:0004301">
    <property type="term" value="F:epoxide hydrolase activity"/>
    <property type="evidence" value="ECO:0007669"/>
    <property type="project" value="TreeGrafter"/>
</dbReference>
<dbReference type="Proteomes" id="UP001161017">
    <property type="component" value="Unassembled WGS sequence"/>
</dbReference>
<comment type="similarity">
    <text evidence="1">Belongs to the peptidase S33 family.</text>
</comment>
<keyword evidence="6" id="KW-0645">Protease</keyword>
<protein>
    <submittedName>
        <fullName evidence="6">Glycosylphosphatidylinositol anchor biosynthesis</fullName>
        <ecNumber evidence="6">3.4.11.19</ecNumber>
    </submittedName>
</protein>
<evidence type="ECO:0000256" key="2">
    <source>
        <dbReference type="ARBA" id="ARBA00022797"/>
    </source>
</evidence>
<feature type="domain" description="Epoxide hydrolase N-terminal" evidence="5">
    <location>
        <begin position="3"/>
        <end position="119"/>
    </location>
</feature>
<dbReference type="Pfam" id="PF06441">
    <property type="entry name" value="EHN"/>
    <property type="match status" value="1"/>
</dbReference>
<dbReference type="AlphaFoldDB" id="A0AA43QLJ4"/>